<dbReference type="EMBL" id="JACHLK010000003">
    <property type="protein sequence ID" value="MBB6559480.1"/>
    <property type="molecule type" value="Genomic_DNA"/>
</dbReference>
<name>A0A7X0PCN2_9BURK</name>
<dbReference type="Proteomes" id="UP000575083">
    <property type="component" value="Unassembled WGS sequence"/>
</dbReference>
<evidence type="ECO:0000313" key="1">
    <source>
        <dbReference type="EMBL" id="MBB6559480.1"/>
    </source>
</evidence>
<protein>
    <submittedName>
        <fullName evidence="1">Uncharacterized protein</fullName>
    </submittedName>
</protein>
<organism evidence="1 2">
    <name type="scientific">Acidovorax soli</name>
    <dbReference type="NCBI Taxonomy" id="592050"/>
    <lineage>
        <taxon>Bacteria</taxon>
        <taxon>Pseudomonadati</taxon>
        <taxon>Pseudomonadota</taxon>
        <taxon>Betaproteobacteria</taxon>
        <taxon>Burkholderiales</taxon>
        <taxon>Comamonadaceae</taxon>
        <taxon>Acidovorax</taxon>
    </lineage>
</organism>
<gene>
    <name evidence="1" type="ORF">HNP48_002147</name>
</gene>
<dbReference type="AlphaFoldDB" id="A0A7X0PCN2"/>
<accession>A0A7X0PCN2</accession>
<proteinExistence type="predicted"/>
<dbReference type="RefSeq" id="WP_184856886.1">
    <property type="nucleotide sequence ID" value="NZ_JACHLK010000003.1"/>
</dbReference>
<evidence type="ECO:0000313" key="2">
    <source>
        <dbReference type="Proteomes" id="UP000575083"/>
    </source>
</evidence>
<keyword evidence="2" id="KW-1185">Reference proteome</keyword>
<comment type="caution">
    <text evidence="1">The sequence shown here is derived from an EMBL/GenBank/DDBJ whole genome shotgun (WGS) entry which is preliminary data.</text>
</comment>
<reference evidence="1 2" key="1">
    <citation type="submission" date="2020-08" db="EMBL/GenBank/DDBJ databases">
        <title>Functional genomics of gut bacteria from endangered species of beetles.</title>
        <authorList>
            <person name="Carlos-Shanley C."/>
        </authorList>
    </citation>
    <scope>NUCLEOTIDE SEQUENCE [LARGE SCALE GENOMIC DNA]</scope>
    <source>
        <strain evidence="1 2">S00198</strain>
    </source>
</reference>
<sequence length="509" mass="55409">MSALAEIQRVGRALADCFGAFNRQEQVLREELALAQQGASAQANGLLERRTRRFLVDGFLRALGWDADDPTAIREEARSSSSTGDPLYFDYLGFAGSVRAPVLIVEAKGADIDAPKPRKGAVLSSLETARLLAKEIAIKKGATGSSGVTAEWRGYLEDLRTYVQSLDAAGRSTLRRVVITTGKWLVVFDDPMATFVADGLPDANSIHFFSSMESMQTEVEQIYLLLHRRCLVDDIPLTTSVADALRWMQSDHVDGYLRAVLVATTKSGARKRSYPTRSIYPALAIETGGRVFVVVDYDTPAVEEKMDVDDISYLLQAIQVKGSALESRMRSVIGAAATSKSLVAFAGLATSPTDTLMRERVTVEAGSSAARSGADPQVKRFVDTTGEVGVESEFVIVTGEAWFYKLNEPLGPECTYHLWRTAKDGGVTSDQVPMSYTSESFTQDAQVRHCAHGDHRAVRDHRCQLDGIETHLCCRACVFEQVCWGSDRSPLPCPAIQLSTVAVLGPAAL</sequence>